<sequence length="112" mass="12634">MILNWPVLVFDFDLVPYVVHDQRYLVGIAESPETVDELVAVFDSEGNRFRVEFTGEIPGLIPEGGDAEELRGMVRQAVTRYPKEFTKVLQAAEIDTLPISDLVRLVCARIKV</sequence>
<dbReference type="EMBL" id="FMZZ01000003">
    <property type="protein sequence ID" value="SDC59183.1"/>
    <property type="molecule type" value="Genomic_DNA"/>
</dbReference>
<gene>
    <name evidence="1" type="ORF">SAMN05216174_10335</name>
</gene>
<keyword evidence="2" id="KW-1185">Reference proteome</keyword>
<dbReference type="Proteomes" id="UP000199501">
    <property type="component" value="Unassembled WGS sequence"/>
</dbReference>
<name>A0A1G6MUF0_9PSEU</name>
<organism evidence="1 2">
    <name type="scientific">Actinokineospora iranica</name>
    <dbReference type="NCBI Taxonomy" id="1271860"/>
    <lineage>
        <taxon>Bacteria</taxon>
        <taxon>Bacillati</taxon>
        <taxon>Actinomycetota</taxon>
        <taxon>Actinomycetes</taxon>
        <taxon>Pseudonocardiales</taxon>
        <taxon>Pseudonocardiaceae</taxon>
        <taxon>Actinokineospora</taxon>
    </lineage>
</organism>
<evidence type="ECO:0000313" key="1">
    <source>
        <dbReference type="EMBL" id="SDC59183.1"/>
    </source>
</evidence>
<protein>
    <submittedName>
        <fullName evidence="1">Uncharacterized protein</fullName>
    </submittedName>
</protein>
<reference evidence="2" key="1">
    <citation type="submission" date="2016-10" db="EMBL/GenBank/DDBJ databases">
        <authorList>
            <person name="Varghese N."/>
            <person name="Submissions S."/>
        </authorList>
    </citation>
    <scope>NUCLEOTIDE SEQUENCE [LARGE SCALE GENOMIC DNA]</scope>
    <source>
        <strain evidence="2">IBRC-M 10403</strain>
    </source>
</reference>
<accession>A0A1G6MUF0</accession>
<dbReference type="AlphaFoldDB" id="A0A1G6MUF0"/>
<proteinExistence type="predicted"/>
<evidence type="ECO:0000313" key="2">
    <source>
        <dbReference type="Proteomes" id="UP000199501"/>
    </source>
</evidence>